<organism evidence="1 2">
    <name type="scientific">Arthrobacter wenxiniae</name>
    <dbReference type="NCBI Taxonomy" id="2713570"/>
    <lineage>
        <taxon>Bacteria</taxon>
        <taxon>Bacillati</taxon>
        <taxon>Actinomycetota</taxon>
        <taxon>Actinomycetes</taxon>
        <taxon>Micrococcales</taxon>
        <taxon>Micrococcaceae</taxon>
        <taxon>Arthrobacter</taxon>
    </lineage>
</organism>
<name>A0A7Y7IG08_9MICC</name>
<dbReference type="EMBL" id="JAAMFM010000008">
    <property type="protein sequence ID" value="NVM94833.1"/>
    <property type="molecule type" value="Genomic_DNA"/>
</dbReference>
<reference evidence="1 2" key="1">
    <citation type="submission" date="2020-02" db="EMBL/GenBank/DDBJ databases">
        <title>Genome sequence of strain AETb3-4.</title>
        <authorList>
            <person name="Gao J."/>
            <person name="Zhang X."/>
        </authorList>
    </citation>
    <scope>NUCLEOTIDE SEQUENCE [LARGE SCALE GENOMIC DNA]</scope>
    <source>
        <strain evidence="1 2">AETb3-4</strain>
    </source>
</reference>
<evidence type="ECO:0000313" key="2">
    <source>
        <dbReference type="Proteomes" id="UP000543556"/>
    </source>
</evidence>
<dbReference type="AlphaFoldDB" id="A0A7Y7IG08"/>
<comment type="caution">
    <text evidence="1">The sequence shown here is derived from an EMBL/GenBank/DDBJ whole genome shotgun (WGS) entry which is preliminary data.</text>
</comment>
<keyword evidence="2" id="KW-1185">Reference proteome</keyword>
<dbReference type="Proteomes" id="UP000543556">
    <property type="component" value="Unassembled WGS sequence"/>
</dbReference>
<proteinExistence type="predicted"/>
<accession>A0A7Y7IG08</accession>
<evidence type="ECO:0000313" key="1">
    <source>
        <dbReference type="EMBL" id="NVM94833.1"/>
    </source>
</evidence>
<evidence type="ECO:0008006" key="3">
    <source>
        <dbReference type="Google" id="ProtNLM"/>
    </source>
</evidence>
<sequence length="241" mass="25555">MPGPGAAQLLEVWERGLDQEPVRRALTLLAAACPQESEGELAGWPLGRRDAALLAFRTELFGPQLEAMAQCPGCGLEVELSFPAGSLGPVGAAQPVTVRRDGFEVVLRAVTSNDLLSLESAGAQPDAHTALVHRCIAGASAGGVAVEPASLPAGMVAALGEELGRADPAATTELALECPGCARHWLAPLHIASYLWAELHHWARRVLLDIHTLAHAYGWSERDILALPPRRRQAYLELVAP</sequence>
<gene>
    <name evidence="1" type="ORF">G6034_07910</name>
</gene>
<dbReference type="RefSeq" id="WP_176634559.1">
    <property type="nucleotide sequence ID" value="NZ_JAAMFM010000008.1"/>
</dbReference>
<protein>
    <recommendedName>
        <fullName evidence="3">Phage baseplate protein</fullName>
    </recommendedName>
</protein>